<keyword evidence="1 5" id="KW-0963">Cytoplasm</keyword>
<evidence type="ECO:0000256" key="5">
    <source>
        <dbReference type="HAMAP-Rule" id="MF_00014"/>
    </source>
</evidence>
<comment type="subcellular location">
    <subcellularLocation>
        <location evidence="5">Cytoplasm</location>
    </subcellularLocation>
</comment>
<feature type="domain" description="Ribosome maturation factor RimM PRC barrel" evidence="7">
    <location>
        <begin position="99"/>
        <end position="162"/>
    </location>
</feature>
<dbReference type="PANTHER" id="PTHR33692:SF1">
    <property type="entry name" value="RIBOSOME MATURATION FACTOR RIMM"/>
    <property type="match status" value="1"/>
</dbReference>
<dbReference type="Gene3D" id="2.40.30.60">
    <property type="entry name" value="RimM"/>
    <property type="match status" value="1"/>
</dbReference>
<dbReference type="Pfam" id="PF01782">
    <property type="entry name" value="RimM"/>
    <property type="match status" value="1"/>
</dbReference>
<dbReference type="OrthoDB" id="9810331at2"/>
<dbReference type="HAMAP" id="MF_00014">
    <property type="entry name" value="Ribosome_mat_RimM"/>
    <property type="match status" value="1"/>
</dbReference>
<dbReference type="PANTHER" id="PTHR33692">
    <property type="entry name" value="RIBOSOME MATURATION FACTOR RIMM"/>
    <property type="match status" value="1"/>
</dbReference>
<dbReference type="GO" id="GO:0042274">
    <property type="term" value="P:ribosomal small subunit biogenesis"/>
    <property type="evidence" value="ECO:0007669"/>
    <property type="project" value="UniProtKB-UniRule"/>
</dbReference>
<evidence type="ECO:0000256" key="2">
    <source>
        <dbReference type="ARBA" id="ARBA00022517"/>
    </source>
</evidence>
<dbReference type="InterPro" id="IPR009000">
    <property type="entry name" value="Transl_B-barrel_sf"/>
</dbReference>
<reference evidence="8 9" key="1">
    <citation type="submission" date="2019-03" db="EMBL/GenBank/DDBJ databases">
        <title>Genomic Encyclopedia of Type Strains, Phase IV (KMG-IV): sequencing the most valuable type-strain genomes for metagenomic binning, comparative biology and taxonomic classification.</title>
        <authorList>
            <person name="Goeker M."/>
        </authorList>
    </citation>
    <scope>NUCLEOTIDE SEQUENCE [LARGE SCALE GENOMIC DNA]</scope>
    <source>
        <strain evidence="8 9">DSM 100451</strain>
    </source>
</reference>
<organism evidence="8 9">
    <name type="scientific">Allofournierella massiliensis</name>
    <dbReference type="NCBI Taxonomy" id="1650663"/>
    <lineage>
        <taxon>Bacteria</taxon>
        <taxon>Bacillati</taxon>
        <taxon>Bacillota</taxon>
        <taxon>Clostridia</taxon>
        <taxon>Eubacteriales</taxon>
        <taxon>Oscillospiraceae</taxon>
        <taxon>Allofournierella</taxon>
    </lineage>
</organism>
<evidence type="ECO:0000313" key="8">
    <source>
        <dbReference type="EMBL" id="TCL60138.1"/>
    </source>
</evidence>
<dbReference type="SUPFAM" id="SSF50346">
    <property type="entry name" value="PRC-barrel domain"/>
    <property type="match status" value="1"/>
</dbReference>
<name>A0A4R1R411_9FIRM</name>
<evidence type="ECO:0000259" key="6">
    <source>
        <dbReference type="Pfam" id="PF01782"/>
    </source>
</evidence>
<comment type="domain">
    <text evidence="5">The PRC barrel domain binds ribosomal protein uS19.</text>
</comment>
<dbReference type="GO" id="GO:0043022">
    <property type="term" value="F:ribosome binding"/>
    <property type="evidence" value="ECO:0007669"/>
    <property type="project" value="InterPro"/>
</dbReference>
<dbReference type="Proteomes" id="UP000295184">
    <property type="component" value="Unassembled WGS sequence"/>
</dbReference>
<gene>
    <name evidence="5" type="primary">rimM</name>
    <name evidence="8" type="ORF">EDD77_10414</name>
</gene>
<dbReference type="STRING" id="1650663.GCA_001486665_02689"/>
<accession>A0A4R1R411</accession>
<comment type="subunit">
    <text evidence="5">Binds ribosomal protein uS19.</text>
</comment>
<dbReference type="EMBL" id="SLUM01000004">
    <property type="protein sequence ID" value="TCL60138.1"/>
    <property type="molecule type" value="Genomic_DNA"/>
</dbReference>
<dbReference type="RefSeq" id="WP_058965747.1">
    <property type="nucleotide sequence ID" value="NZ_CABKVM010000018.1"/>
</dbReference>
<comment type="caution">
    <text evidence="8">The sequence shown here is derived from an EMBL/GenBank/DDBJ whole genome shotgun (WGS) entry which is preliminary data.</text>
</comment>
<dbReference type="GO" id="GO:0005840">
    <property type="term" value="C:ribosome"/>
    <property type="evidence" value="ECO:0007669"/>
    <property type="project" value="InterPro"/>
</dbReference>
<sequence length="176" mass="19315">MQQYLEVCKAVTTHGVAGEVKVELWCDDAAFLGRFKRLYRGPQGQNPIAVTRVRAHKNMALVTFEGVNDMDAARALVGQVFYIDRADAKLPRGHYFQADLLGCRLIDAESGRDYGEITQVSHPGAQDIYTVACPDGSTALFPAVKPFLVKICIEDRKVLVSPIPGMFGEAENGDQV</sequence>
<dbReference type="AlphaFoldDB" id="A0A4R1R411"/>
<protein>
    <recommendedName>
        <fullName evidence="5">Ribosome maturation factor RimM</fullName>
    </recommendedName>
</protein>
<dbReference type="InterPro" id="IPR002676">
    <property type="entry name" value="RimM_N"/>
</dbReference>
<feature type="domain" description="RimM N-terminal" evidence="6">
    <location>
        <begin position="10"/>
        <end position="86"/>
    </location>
</feature>
<dbReference type="Pfam" id="PF24986">
    <property type="entry name" value="PRC_RimM"/>
    <property type="match status" value="1"/>
</dbReference>
<dbReference type="SUPFAM" id="SSF50447">
    <property type="entry name" value="Translation proteins"/>
    <property type="match status" value="1"/>
</dbReference>
<dbReference type="NCBIfam" id="TIGR02273">
    <property type="entry name" value="16S_RimM"/>
    <property type="match status" value="1"/>
</dbReference>
<evidence type="ECO:0000256" key="3">
    <source>
        <dbReference type="ARBA" id="ARBA00022552"/>
    </source>
</evidence>
<evidence type="ECO:0000256" key="4">
    <source>
        <dbReference type="ARBA" id="ARBA00023186"/>
    </source>
</evidence>
<evidence type="ECO:0000259" key="7">
    <source>
        <dbReference type="Pfam" id="PF24986"/>
    </source>
</evidence>
<dbReference type="InterPro" id="IPR056792">
    <property type="entry name" value="PRC_RimM"/>
</dbReference>
<comment type="similarity">
    <text evidence="5">Belongs to the RimM family.</text>
</comment>
<dbReference type="GO" id="GO:0006364">
    <property type="term" value="P:rRNA processing"/>
    <property type="evidence" value="ECO:0007669"/>
    <property type="project" value="UniProtKB-UniRule"/>
</dbReference>
<dbReference type="Gene3D" id="2.30.30.240">
    <property type="entry name" value="PRC-barrel domain"/>
    <property type="match status" value="1"/>
</dbReference>
<keyword evidence="3 5" id="KW-0698">rRNA processing</keyword>
<comment type="function">
    <text evidence="5">An accessory protein needed during the final step in the assembly of 30S ribosomal subunit, possibly for assembly of the head region. Essential for efficient processing of 16S rRNA. May be needed both before and after RbfA during the maturation of 16S rRNA. It has affinity for free ribosomal 30S subunits but not for 70S ribosomes.</text>
</comment>
<dbReference type="GO" id="GO:0005737">
    <property type="term" value="C:cytoplasm"/>
    <property type="evidence" value="ECO:0007669"/>
    <property type="project" value="UniProtKB-SubCell"/>
</dbReference>
<keyword evidence="4 5" id="KW-0143">Chaperone</keyword>
<evidence type="ECO:0000256" key="1">
    <source>
        <dbReference type="ARBA" id="ARBA00022490"/>
    </source>
</evidence>
<dbReference type="InterPro" id="IPR011033">
    <property type="entry name" value="PRC_barrel-like_sf"/>
</dbReference>
<dbReference type="InterPro" id="IPR011961">
    <property type="entry name" value="RimM"/>
</dbReference>
<dbReference type="InterPro" id="IPR036976">
    <property type="entry name" value="RimM_N_sf"/>
</dbReference>
<proteinExistence type="inferred from homology"/>
<keyword evidence="2 5" id="KW-0690">Ribosome biogenesis</keyword>
<evidence type="ECO:0000313" key="9">
    <source>
        <dbReference type="Proteomes" id="UP000295184"/>
    </source>
</evidence>